<dbReference type="GO" id="GO:0003824">
    <property type="term" value="F:catalytic activity"/>
    <property type="evidence" value="ECO:0007669"/>
    <property type="project" value="InterPro"/>
</dbReference>
<dbReference type="Pfam" id="PF01507">
    <property type="entry name" value="PAPS_reduct"/>
    <property type="match status" value="1"/>
</dbReference>
<dbReference type="Gene3D" id="3.40.50.620">
    <property type="entry name" value="HUPs"/>
    <property type="match status" value="1"/>
</dbReference>
<dbReference type="Pfam" id="PF11922">
    <property type="entry name" value="DUF3440"/>
    <property type="match status" value="1"/>
</dbReference>
<name>A9IE80_BORPD</name>
<reference evidence="2 3" key="1">
    <citation type="journal article" date="2008" name="BMC Genomics">
        <title>The missing link: Bordetella petrii is endowed with both the metabolic versatility of environmental bacteria and virulence traits of pathogenic Bordetellae.</title>
        <authorList>
            <person name="Gross R."/>
            <person name="Guzman C.A."/>
            <person name="Sebaihia M."/>
            <person name="Martins Dos Santos V.A."/>
            <person name="Pieper D.H."/>
            <person name="Koebnik R."/>
            <person name="Lechner M."/>
            <person name="Bartels D."/>
            <person name="Buhrmester J."/>
            <person name="Choudhuri J.V."/>
            <person name="Ebensen T."/>
            <person name="Gaigalat L."/>
            <person name="Herrmann S."/>
            <person name="Khachane A.N."/>
            <person name="Larisch C."/>
            <person name="Link S."/>
            <person name="Linke B."/>
            <person name="Meyer F."/>
            <person name="Mormann S."/>
            <person name="Nakunst D."/>
            <person name="Rueckert C."/>
            <person name="Schneiker-Bekel S."/>
            <person name="Schulze K."/>
            <person name="Vorhoelter F.J."/>
            <person name="Yevsa T."/>
            <person name="Engle J.T."/>
            <person name="Goldman W.E."/>
            <person name="Puehler A."/>
            <person name="Goebel U.B."/>
            <person name="Goesmann A."/>
            <person name="Bloecker H."/>
            <person name="Kaiser O."/>
            <person name="Martinez-Arias R."/>
        </authorList>
    </citation>
    <scope>NUCLEOTIDE SEQUENCE [LARGE SCALE GENOMIC DNA]</scope>
    <source>
        <strain evidence="3">ATCC BAA-461 / DSM 12804 / CCUG 43448 / CIP 107267 / Se-1111R</strain>
    </source>
</reference>
<keyword evidence="3" id="KW-1185">Reference proteome</keyword>
<dbReference type="STRING" id="94624.Bpet1366"/>
<evidence type="ECO:0000313" key="3">
    <source>
        <dbReference type="Proteomes" id="UP000001225"/>
    </source>
</evidence>
<dbReference type="GO" id="GO:0071453">
    <property type="term" value="P:cellular response to oxygen levels"/>
    <property type="evidence" value="ECO:0007669"/>
    <property type="project" value="TreeGrafter"/>
</dbReference>
<dbReference type="EMBL" id="AM902716">
    <property type="protein sequence ID" value="CAP41701.1"/>
    <property type="molecule type" value="Genomic_DNA"/>
</dbReference>
<dbReference type="PANTHER" id="PTHR30083">
    <property type="entry name" value="TRANSCRIPTIONAL REGULATOR-RELATED"/>
    <property type="match status" value="1"/>
</dbReference>
<organism evidence="2 3">
    <name type="scientific">Bordetella petrii (strain ATCC BAA-461 / DSM 12804 / CCUG 43448 / CIP 107267 / Se-1111R)</name>
    <dbReference type="NCBI Taxonomy" id="340100"/>
    <lineage>
        <taxon>Bacteria</taxon>
        <taxon>Pseudomonadati</taxon>
        <taxon>Pseudomonadota</taxon>
        <taxon>Betaproteobacteria</taxon>
        <taxon>Burkholderiales</taxon>
        <taxon>Alcaligenaceae</taxon>
        <taxon>Bordetella</taxon>
    </lineage>
</organism>
<dbReference type="KEGG" id="bpt:Bpet1366"/>
<dbReference type="SUPFAM" id="SSF52402">
    <property type="entry name" value="Adenine nucleotide alpha hydrolases-like"/>
    <property type="match status" value="1"/>
</dbReference>
<dbReference type="InterPro" id="IPR002500">
    <property type="entry name" value="PAPS_reduct_dom"/>
</dbReference>
<dbReference type="AlphaFoldDB" id="A9IE80"/>
<feature type="domain" description="Phosphoadenosine phosphosulphate reductase" evidence="1">
    <location>
        <begin position="57"/>
        <end position="270"/>
    </location>
</feature>
<sequence>MVRCESLPVPEADGGNGTADYYGETRAGMSTKNYHDINVYDAAKARIRLIFENFERVCVAFSGGKDSSVTLHLALEVAREMGRGPVDALFIDLEGQYQATIDHVEEMFSRDDVRAWWVCLPINLRNASSLQEPYWCAWEPGREADWIRPMPTHPAVINDPGRFPFYRHRMEFEEFVPEFDEWLAQDVPTAFLVGIRSDESLNRFLAVKRRARVKKRAWTPPGSHMPVQWSARDQPDSRAVTFFPIYDWRFEDLWRYVAEHGHAYNRLYDRMHLAGVPFSQMRICQPYGDDQRKGLDLFHKLEPETWFRVVQRVAGANYAARYSRQRFLGYRGGMGLPPTFETWRQYCEFLLRSMPGPLRQVYQRRIGVFIDWWEKHNYPLASWPDAGIPELENRKAQPSWRRVALSLLKQDMARSLSFGFARQDIDTLALIEGQSS</sequence>
<dbReference type="CDD" id="cd23947">
    <property type="entry name" value="PAPS_reductase-like_YbdN"/>
    <property type="match status" value="1"/>
</dbReference>
<accession>A9IE80</accession>
<proteinExistence type="predicted"/>
<dbReference type="InterPro" id="IPR014729">
    <property type="entry name" value="Rossmann-like_a/b/a_fold"/>
</dbReference>
<gene>
    <name evidence="2" type="ordered locus">Bpet1366</name>
</gene>
<dbReference type="PANTHER" id="PTHR30083:SF0">
    <property type="entry name" value="3'-PHOSPHOADENOSINE 5'-PHOSPHOSULFATE SULFOTRANSFERASE (PAPS REDUCTASE)_FAD SYNTHETASE"/>
    <property type="match status" value="1"/>
</dbReference>
<dbReference type="Proteomes" id="UP000001225">
    <property type="component" value="Chromosome"/>
</dbReference>
<dbReference type="InterPro" id="IPR021845">
    <property type="entry name" value="DUF3440"/>
</dbReference>
<evidence type="ECO:0000313" key="2">
    <source>
        <dbReference type="EMBL" id="CAP41701.1"/>
    </source>
</evidence>
<dbReference type="eggNOG" id="COG3969">
    <property type="taxonomic scope" value="Bacteria"/>
</dbReference>
<evidence type="ECO:0000259" key="1">
    <source>
        <dbReference type="Pfam" id="PF01507"/>
    </source>
</evidence>
<protein>
    <recommendedName>
        <fullName evidence="1">Phosphoadenosine phosphosulphate reductase domain-containing protein</fullName>
    </recommendedName>
</protein>